<proteinExistence type="predicted"/>
<keyword evidence="2" id="KW-1185">Reference proteome</keyword>
<sequence length="144" mass="16178">MEYPGWLMRAAALGALALPLQGGYAQGNDAEQMVDLVYLIEASKPNCSGMGLYWEGILGRYRSVIRFSDVTFDGIDYYPDKRTSSWGTPTAVVLVSCRDGSDCIPVFQGKKDTEYHRRFELPVAYRDADELLAVLKRYQRACGY</sequence>
<evidence type="ECO:0000313" key="1">
    <source>
        <dbReference type="EMBL" id="VVE87543.1"/>
    </source>
</evidence>
<evidence type="ECO:0000313" key="2">
    <source>
        <dbReference type="Proteomes" id="UP000382040"/>
    </source>
</evidence>
<dbReference type="RefSeq" id="WP_150558855.1">
    <property type="nucleotide sequence ID" value="NZ_CABPST010000002.1"/>
</dbReference>
<accession>A0A5E5BSX3</accession>
<dbReference type="EMBL" id="CABPST010000002">
    <property type="protein sequence ID" value="VVE87543.1"/>
    <property type="molecule type" value="Genomic_DNA"/>
</dbReference>
<dbReference type="AlphaFoldDB" id="A0A5E5BSX3"/>
<gene>
    <name evidence="1" type="ORF">PBR20603_01479</name>
</gene>
<reference evidence="1 2" key="1">
    <citation type="submission" date="2019-08" db="EMBL/GenBank/DDBJ databases">
        <authorList>
            <person name="Peeters C."/>
        </authorList>
    </citation>
    <scope>NUCLEOTIDE SEQUENCE [LARGE SCALE GENOMIC DNA]</scope>
    <source>
        <strain evidence="1 2">LMG 20603</strain>
    </source>
</reference>
<dbReference type="Proteomes" id="UP000382040">
    <property type="component" value="Unassembled WGS sequence"/>
</dbReference>
<name>A0A5E5BSX3_9BURK</name>
<organism evidence="1 2">
    <name type="scientific">Pandoraea bronchicola</name>
    <dbReference type="NCBI Taxonomy" id="2508287"/>
    <lineage>
        <taxon>Bacteria</taxon>
        <taxon>Pseudomonadati</taxon>
        <taxon>Pseudomonadota</taxon>
        <taxon>Betaproteobacteria</taxon>
        <taxon>Burkholderiales</taxon>
        <taxon>Burkholderiaceae</taxon>
        <taxon>Pandoraea</taxon>
    </lineage>
</organism>
<protein>
    <submittedName>
        <fullName evidence="1">Uncharacterized protein</fullName>
    </submittedName>
</protein>